<protein>
    <recommendedName>
        <fullName evidence="5">Transporter</fullName>
    </recommendedName>
</protein>
<feature type="signal peptide" evidence="2">
    <location>
        <begin position="1"/>
        <end position="24"/>
    </location>
</feature>
<evidence type="ECO:0008006" key="5">
    <source>
        <dbReference type="Google" id="ProtNLM"/>
    </source>
</evidence>
<proteinExistence type="predicted"/>
<organism evidence="3 4">
    <name type="scientific">Ganoderma sinense ZZ0214-1</name>
    <dbReference type="NCBI Taxonomy" id="1077348"/>
    <lineage>
        <taxon>Eukaryota</taxon>
        <taxon>Fungi</taxon>
        <taxon>Dikarya</taxon>
        <taxon>Basidiomycota</taxon>
        <taxon>Agaricomycotina</taxon>
        <taxon>Agaricomycetes</taxon>
        <taxon>Polyporales</taxon>
        <taxon>Polyporaceae</taxon>
        <taxon>Ganoderma</taxon>
    </lineage>
</organism>
<keyword evidence="4" id="KW-1185">Reference proteome</keyword>
<evidence type="ECO:0000256" key="2">
    <source>
        <dbReference type="SAM" id="SignalP"/>
    </source>
</evidence>
<reference evidence="3 4" key="1">
    <citation type="journal article" date="2015" name="Sci. Rep.">
        <title>Chromosome-level genome map provides insights into diverse defense mechanisms in the medicinal fungus Ganoderma sinense.</title>
        <authorList>
            <person name="Zhu Y."/>
            <person name="Xu J."/>
            <person name="Sun C."/>
            <person name="Zhou S."/>
            <person name="Xu H."/>
            <person name="Nelson D.R."/>
            <person name="Qian J."/>
            <person name="Song J."/>
            <person name="Luo H."/>
            <person name="Xiang L."/>
            <person name="Li Y."/>
            <person name="Xu Z."/>
            <person name="Ji A."/>
            <person name="Wang L."/>
            <person name="Lu S."/>
            <person name="Hayward A."/>
            <person name="Sun W."/>
            <person name="Li X."/>
            <person name="Schwartz D.C."/>
            <person name="Wang Y."/>
            <person name="Chen S."/>
        </authorList>
    </citation>
    <scope>NUCLEOTIDE SEQUENCE [LARGE SCALE GENOMIC DNA]</scope>
    <source>
        <strain evidence="3 4">ZZ0214-1</strain>
    </source>
</reference>
<dbReference type="Proteomes" id="UP000230002">
    <property type="component" value="Unassembled WGS sequence"/>
</dbReference>
<accession>A0A2G8RXJ2</accession>
<evidence type="ECO:0000256" key="1">
    <source>
        <dbReference type="SAM" id="MobiDB-lite"/>
    </source>
</evidence>
<gene>
    <name evidence="3" type="ORF">GSI_11962</name>
</gene>
<feature type="chain" id="PRO_5013573931" description="Transporter" evidence="2">
    <location>
        <begin position="25"/>
        <end position="74"/>
    </location>
</feature>
<evidence type="ECO:0000313" key="4">
    <source>
        <dbReference type="Proteomes" id="UP000230002"/>
    </source>
</evidence>
<dbReference type="EMBL" id="AYKW01000045">
    <property type="protein sequence ID" value="PIL26207.1"/>
    <property type="molecule type" value="Genomic_DNA"/>
</dbReference>
<dbReference type="AlphaFoldDB" id="A0A2G8RXJ2"/>
<name>A0A2G8RXJ2_9APHY</name>
<evidence type="ECO:0000313" key="3">
    <source>
        <dbReference type="EMBL" id="PIL26207.1"/>
    </source>
</evidence>
<keyword evidence="2" id="KW-0732">Signal</keyword>
<feature type="region of interest" description="Disordered" evidence="1">
    <location>
        <begin position="27"/>
        <end position="49"/>
    </location>
</feature>
<sequence>MAIHPILAFCLWITINTVFRRGRGALPVDDPDAMQVDPVQPAQGKEDNDYMDVDVYSQGTEDFMALDDEDTVMD</sequence>
<comment type="caution">
    <text evidence="3">The sequence shown here is derived from an EMBL/GenBank/DDBJ whole genome shotgun (WGS) entry which is preliminary data.</text>
</comment>